<accession>A0ABP8PR80</accession>
<feature type="signal peptide" evidence="3">
    <location>
        <begin position="1"/>
        <end position="24"/>
    </location>
</feature>
<keyword evidence="3" id="KW-0732">Signal</keyword>
<feature type="chain" id="PRO_5046453844" evidence="3">
    <location>
        <begin position="25"/>
        <end position="441"/>
    </location>
</feature>
<dbReference type="EMBL" id="BAABGP010000022">
    <property type="protein sequence ID" value="GAA4489766.1"/>
    <property type="molecule type" value="Genomic_DNA"/>
</dbReference>
<organism evidence="4 5">
    <name type="scientific">Microbacterium panaciterrae</name>
    <dbReference type="NCBI Taxonomy" id="985759"/>
    <lineage>
        <taxon>Bacteria</taxon>
        <taxon>Bacillati</taxon>
        <taxon>Actinomycetota</taxon>
        <taxon>Actinomycetes</taxon>
        <taxon>Micrococcales</taxon>
        <taxon>Microbacteriaceae</taxon>
        <taxon>Microbacterium</taxon>
    </lineage>
</organism>
<dbReference type="PANTHER" id="PTHR43649">
    <property type="entry name" value="ARABINOSE-BINDING PROTEIN-RELATED"/>
    <property type="match status" value="1"/>
</dbReference>
<sequence length="441" mass="46282">MITRRTRRSLLAVGIALATVVPLAACSSGTGSSGSTAASGKDPAKFTVLTANENTTIATELDALAAGACKAENKALPLEHQTVAQADVVQKVTLLASQGALPSHFIAGTAMVRPAGDLGAAKLTLDYKSALTDLGAWGDVLPAASSTVQSVYGQMVSLPYQYNVEGIWYNKEIFTKLGLTTPKTFDDLLADAKTIKDAGYTPFAMDGKDAWPITRLIGMYIFRNVGPDAMQAVKDGKAKVTDAEYLKAAQEVQKMAQAGYFGDGFISKDGATANNDFLTGKAAMKYDGSWLLSNINDKAQDTIGADNIGLAPFPAVDGGKGSIDQWAANAGAAMAMNAKSYGPKTGAWLKCITQNYGAQALQDAGVISGFKVNKDVTGVPAPTKMVQEKVAGIKETVLWFEALMDAKSTGLAQSNISLLTTGQMTPQDYMSQLQTSLDANK</sequence>
<evidence type="ECO:0000313" key="5">
    <source>
        <dbReference type="Proteomes" id="UP001500731"/>
    </source>
</evidence>
<dbReference type="PANTHER" id="PTHR43649:SF29">
    <property type="entry name" value="OSMOPROTECTIVE COMPOUNDS-BINDING PROTEIN GGTB"/>
    <property type="match status" value="1"/>
</dbReference>
<name>A0ABP8PR80_9MICO</name>
<keyword evidence="2" id="KW-0813">Transport</keyword>
<dbReference type="InterPro" id="IPR050490">
    <property type="entry name" value="Bact_solute-bd_prot1"/>
</dbReference>
<dbReference type="Pfam" id="PF01547">
    <property type="entry name" value="SBP_bac_1"/>
    <property type="match status" value="1"/>
</dbReference>
<dbReference type="Gene3D" id="3.40.190.10">
    <property type="entry name" value="Periplasmic binding protein-like II"/>
    <property type="match status" value="2"/>
</dbReference>
<protein>
    <submittedName>
        <fullName evidence="4">Extracellular solute-binding protein</fullName>
    </submittedName>
</protein>
<dbReference type="InterPro" id="IPR006059">
    <property type="entry name" value="SBP"/>
</dbReference>
<dbReference type="RefSeq" id="WP_345188321.1">
    <property type="nucleotide sequence ID" value="NZ_BAABGP010000022.1"/>
</dbReference>
<evidence type="ECO:0000256" key="2">
    <source>
        <dbReference type="ARBA" id="ARBA00022448"/>
    </source>
</evidence>
<comment type="similarity">
    <text evidence="1">Belongs to the bacterial solute-binding protein 1 family.</text>
</comment>
<proteinExistence type="inferred from homology"/>
<keyword evidence="5" id="KW-1185">Reference proteome</keyword>
<dbReference type="SUPFAM" id="SSF53850">
    <property type="entry name" value="Periplasmic binding protein-like II"/>
    <property type="match status" value="1"/>
</dbReference>
<evidence type="ECO:0000313" key="4">
    <source>
        <dbReference type="EMBL" id="GAA4489766.1"/>
    </source>
</evidence>
<gene>
    <name evidence="4" type="ORF">GCM10023171_31200</name>
</gene>
<comment type="caution">
    <text evidence="4">The sequence shown here is derived from an EMBL/GenBank/DDBJ whole genome shotgun (WGS) entry which is preliminary data.</text>
</comment>
<dbReference type="Proteomes" id="UP001500731">
    <property type="component" value="Unassembled WGS sequence"/>
</dbReference>
<reference evidence="5" key="1">
    <citation type="journal article" date="2019" name="Int. J. Syst. Evol. Microbiol.">
        <title>The Global Catalogue of Microorganisms (GCM) 10K type strain sequencing project: providing services to taxonomists for standard genome sequencing and annotation.</title>
        <authorList>
            <consortium name="The Broad Institute Genomics Platform"/>
            <consortium name="The Broad Institute Genome Sequencing Center for Infectious Disease"/>
            <person name="Wu L."/>
            <person name="Ma J."/>
        </authorList>
    </citation>
    <scope>NUCLEOTIDE SEQUENCE [LARGE SCALE GENOMIC DNA]</scope>
    <source>
        <strain evidence="5">JCM 17839</strain>
    </source>
</reference>
<evidence type="ECO:0000256" key="3">
    <source>
        <dbReference type="SAM" id="SignalP"/>
    </source>
</evidence>
<evidence type="ECO:0000256" key="1">
    <source>
        <dbReference type="ARBA" id="ARBA00008520"/>
    </source>
</evidence>